<dbReference type="Proteomes" id="UP000238479">
    <property type="component" value="Chromosome 7"/>
</dbReference>
<dbReference type="SMART" id="SM00093">
    <property type="entry name" value="SERPIN"/>
    <property type="match status" value="1"/>
</dbReference>
<keyword evidence="6" id="KW-1185">Reference proteome</keyword>
<accession>A0A2P6P9T8</accession>
<dbReference type="InterPro" id="IPR042185">
    <property type="entry name" value="Serpin_sf_2"/>
</dbReference>
<feature type="domain" description="Serpin" evidence="4">
    <location>
        <begin position="94"/>
        <end position="471"/>
    </location>
</feature>
<dbReference type="Pfam" id="PF00079">
    <property type="entry name" value="Serpin"/>
    <property type="match status" value="1"/>
</dbReference>
<dbReference type="PANTHER" id="PTHR11461:SF211">
    <property type="entry name" value="GH10112P-RELATED"/>
    <property type="match status" value="1"/>
</dbReference>
<organism evidence="5 6">
    <name type="scientific">Rosa chinensis</name>
    <name type="common">China rose</name>
    <dbReference type="NCBI Taxonomy" id="74649"/>
    <lineage>
        <taxon>Eukaryota</taxon>
        <taxon>Viridiplantae</taxon>
        <taxon>Streptophyta</taxon>
        <taxon>Embryophyta</taxon>
        <taxon>Tracheophyta</taxon>
        <taxon>Spermatophyta</taxon>
        <taxon>Magnoliopsida</taxon>
        <taxon>eudicotyledons</taxon>
        <taxon>Gunneridae</taxon>
        <taxon>Pentapetalae</taxon>
        <taxon>rosids</taxon>
        <taxon>fabids</taxon>
        <taxon>Rosales</taxon>
        <taxon>Rosaceae</taxon>
        <taxon>Rosoideae</taxon>
        <taxon>Rosoideae incertae sedis</taxon>
        <taxon>Rosa</taxon>
    </lineage>
</organism>
<dbReference type="AlphaFoldDB" id="A0A2P6P9T8"/>
<keyword evidence="3" id="KW-0472">Membrane</keyword>
<dbReference type="EMBL" id="PDCK01000045">
    <property type="protein sequence ID" value="PRQ18701.1"/>
    <property type="molecule type" value="Genomic_DNA"/>
</dbReference>
<dbReference type="GO" id="GO:0005615">
    <property type="term" value="C:extracellular space"/>
    <property type="evidence" value="ECO:0007669"/>
    <property type="project" value="InterPro"/>
</dbReference>
<dbReference type="InterPro" id="IPR000215">
    <property type="entry name" value="Serpin_fam"/>
</dbReference>
<evidence type="ECO:0000259" key="4">
    <source>
        <dbReference type="SMART" id="SM00093"/>
    </source>
</evidence>
<dbReference type="PROSITE" id="PS00284">
    <property type="entry name" value="SERPIN"/>
    <property type="match status" value="1"/>
</dbReference>
<comment type="similarity">
    <text evidence="1 2">Belongs to the serpin family.</text>
</comment>
<evidence type="ECO:0000256" key="1">
    <source>
        <dbReference type="ARBA" id="ARBA00009500"/>
    </source>
</evidence>
<comment type="caution">
    <text evidence="5">The sequence shown here is derived from an EMBL/GenBank/DDBJ whole genome shotgun (WGS) entry which is preliminary data.</text>
</comment>
<dbReference type="GO" id="GO:0004867">
    <property type="term" value="F:serine-type endopeptidase inhibitor activity"/>
    <property type="evidence" value="ECO:0007669"/>
    <property type="project" value="InterPro"/>
</dbReference>
<sequence length="474" mass="53205">MAATHSLLGRSQALRPNSSGHRLPVSFLVLFLTFVIVCISLFCPLSDLRYQSPNSYPNTFNADDHINPIPWSSMNQTQKARVQTYLSNQTEVAFTIMKQLSLTTKAKNKNMVYSPLSIHMVLSLLAAGSNGPTQDQLLTFLRSKSTQELNYLASTLMPLFFAKESPNGGPSLSFTNGAWVDKSLPVKPSFKRIVDTAYRAALKQVDFKGKSDEVRMEVNSWAEKETNGRIKDILASGSVDSLTRLILANALYFKGDWKDRFDALGTKEYDFHLLNGNSVKAPFMTEWITSWGRRYISVFDSFKVLKLPYKQGEDREKCFSMYVFLPNERDGLPALVERFSSESGFLDRHLPRKTVEVGAFKMPKFTYSCRFEASKVLKTLGLELPFVPGGLTEMVDSPMIDSLYVSHIQHGSFIDVNEDGTEAAAVTVAVQTGSTWSQEKRIDFVADHPFLFLIREETTGSVLFIGQVLNPIEN</sequence>
<dbReference type="STRING" id="74649.A0A2P6P9T8"/>
<gene>
    <name evidence="5" type="ORF">RchiOBHm_Chr7g0208951</name>
</gene>
<dbReference type="InterPro" id="IPR036186">
    <property type="entry name" value="Serpin_sf"/>
</dbReference>
<dbReference type="PANTHER" id="PTHR11461">
    <property type="entry name" value="SERINE PROTEASE INHIBITOR, SERPIN"/>
    <property type="match status" value="1"/>
</dbReference>
<proteinExistence type="inferred from homology"/>
<keyword evidence="3" id="KW-0812">Transmembrane</keyword>
<evidence type="ECO:0000313" key="5">
    <source>
        <dbReference type="EMBL" id="PRQ18701.1"/>
    </source>
</evidence>
<dbReference type="InterPro" id="IPR042178">
    <property type="entry name" value="Serpin_sf_1"/>
</dbReference>
<name>A0A2P6P9T8_ROSCH</name>
<dbReference type="InterPro" id="IPR023796">
    <property type="entry name" value="Serpin_dom"/>
</dbReference>
<evidence type="ECO:0000256" key="3">
    <source>
        <dbReference type="SAM" id="Phobius"/>
    </source>
</evidence>
<keyword evidence="3" id="KW-1133">Transmembrane helix</keyword>
<dbReference type="OrthoDB" id="671595at2759"/>
<protein>
    <submittedName>
        <fullName evidence="5">Putative Serpin family protein</fullName>
    </submittedName>
</protein>
<dbReference type="Gramene" id="PRQ18701">
    <property type="protein sequence ID" value="PRQ18701"/>
    <property type="gene ID" value="RchiOBHm_Chr7g0208951"/>
</dbReference>
<dbReference type="InterPro" id="IPR023795">
    <property type="entry name" value="Serpin_CS"/>
</dbReference>
<reference evidence="5 6" key="1">
    <citation type="journal article" date="2018" name="Nat. Genet.">
        <title>The Rosa genome provides new insights in the design of modern roses.</title>
        <authorList>
            <person name="Bendahmane M."/>
        </authorList>
    </citation>
    <scope>NUCLEOTIDE SEQUENCE [LARGE SCALE GENOMIC DNA]</scope>
    <source>
        <strain evidence="6">cv. Old Blush</strain>
    </source>
</reference>
<dbReference type="Gene3D" id="3.30.497.10">
    <property type="entry name" value="Antithrombin, subunit I, domain 2"/>
    <property type="match status" value="1"/>
</dbReference>
<dbReference type="CDD" id="cd02043">
    <property type="entry name" value="serpinP_plants"/>
    <property type="match status" value="1"/>
</dbReference>
<dbReference type="Gene3D" id="2.30.39.10">
    <property type="entry name" value="Alpha-1-antitrypsin, domain 1"/>
    <property type="match status" value="1"/>
</dbReference>
<dbReference type="SUPFAM" id="SSF56574">
    <property type="entry name" value="Serpins"/>
    <property type="match status" value="1"/>
</dbReference>
<dbReference type="OMA" id="IPMMHLQ"/>
<evidence type="ECO:0000313" key="6">
    <source>
        <dbReference type="Proteomes" id="UP000238479"/>
    </source>
</evidence>
<feature type="transmembrane region" description="Helical" evidence="3">
    <location>
        <begin position="25"/>
        <end position="45"/>
    </location>
</feature>
<evidence type="ECO:0000256" key="2">
    <source>
        <dbReference type="RuleBase" id="RU000411"/>
    </source>
</evidence>